<name>A0A845LHH5_HELGE</name>
<gene>
    <name evidence="2" type="ORF">GTO89_04575</name>
</gene>
<organism evidence="2 3">
    <name type="scientific">Heliomicrobium gestii</name>
    <name type="common">Heliobacterium gestii</name>
    <dbReference type="NCBI Taxonomy" id="2699"/>
    <lineage>
        <taxon>Bacteria</taxon>
        <taxon>Bacillati</taxon>
        <taxon>Bacillota</taxon>
        <taxon>Clostridia</taxon>
        <taxon>Eubacteriales</taxon>
        <taxon>Heliobacteriaceae</taxon>
        <taxon>Heliomicrobium</taxon>
    </lineage>
</organism>
<sequence length="423" mass="49366">MPIISPASEKKSPPAVLPTGDGTGKRSLRRRFSPGSADYFHQERIACAQALLNRPWITKEADPDLFQAIKQHYEELRSFFQDYCDFVLIVTRQVAKLDKYPTAPQPWMGFEEFATSRDYMFFTFCLWYLEGKNEVEQFLLTDMIEEIRNHLLGLDIDIDWNLYEHRLSMARALRKLRDLSIVIAVDGDETEWSRSSGSEHNVLYECGQGAAFVLRRFPRDLSTYGSIEAICEGDYADTEEGRIRRRRHRVFRRLLQEPVVYDGDFTDEERQYVLTQRRYILETLEKQLGLTGQRYREGLILFHPDLTGECQLFPTAKAISDIALLFAGEVRRRRAQQKPAGDDEGHRIVFTWQEAEALLHHLRERHGRLWSAQFREAKLRELAQDLFAHLQEWNLGGVIDDHRLWVGPALGRFIGDYQADFDE</sequence>
<dbReference type="Pfam" id="PF09661">
    <property type="entry name" value="DUF2398"/>
    <property type="match status" value="1"/>
</dbReference>
<dbReference type="AlphaFoldDB" id="A0A845LHH5"/>
<comment type="caution">
    <text evidence="2">The sequence shown here is derived from an EMBL/GenBank/DDBJ whole genome shotgun (WGS) entry which is preliminary data.</text>
</comment>
<dbReference type="InterPro" id="IPR013494">
    <property type="entry name" value="CHP02678"/>
</dbReference>
<dbReference type="Proteomes" id="UP000471031">
    <property type="component" value="Unassembled WGS sequence"/>
</dbReference>
<keyword evidence="3" id="KW-1185">Reference proteome</keyword>
<dbReference type="RefSeq" id="WP_161260885.1">
    <property type="nucleotide sequence ID" value="NZ_JAFBDC010000006.1"/>
</dbReference>
<evidence type="ECO:0000313" key="2">
    <source>
        <dbReference type="EMBL" id="MZP42316.1"/>
    </source>
</evidence>
<dbReference type="EMBL" id="WXEX01000003">
    <property type="protein sequence ID" value="MZP42316.1"/>
    <property type="molecule type" value="Genomic_DNA"/>
</dbReference>
<proteinExistence type="predicted"/>
<reference evidence="2 3" key="1">
    <citation type="submission" date="2020-01" db="EMBL/GenBank/DDBJ databases">
        <title>Whole genome sequence of Heliobacterium gestii DSM 11169.</title>
        <authorList>
            <person name="Kyndt J.A."/>
            <person name="Meyer T.E."/>
        </authorList>
    </citation>
    <scope>NUCLEOTIDE SEQUENCE [LARGE SCALE GENOMIC DNA]</scope>
    <source>
        <strain evidence="2 3">DSM 11169</strain>
    </source>
</reference>
<protein>
    <submittedName>
        <fullName evidence="2">TIGR02678 family protein</fullName>
    </submittedName>
</protein>
<dbReference type="OrthoDB" id="1654131at2"/>
<dbReference type="NCBIfam" id="TIGR02678">
    <property type="entry name" value="TIGR02678 family protein"/>
    <property type="match status" value="1"/>
</dbReference>
<evidence type="ECO:0000313" key="3">
    <source>
        <dbReference type="Proteomes" id="UP000471031"/>
    </source>
</evidence>
<accession>A0A845LHH5</accession>
<feature type="region of interest" description="Disordered" evidence="1">
    <location>
        <begin position="1"/>
        <end position="28"/>
    </location>
</feature>
<evidence type="ECO:0000256" key="1">
    <source>
        <dbReference type="SAM" id="MobiDB-lite"/>
    </source>
</evidence>